<evidence type="ECO:0000313" key="1">
    <source>
        <dbReference type="EMBL" id="GKZ26926.1"/>
    </source>
</evidence>
<proteinExistence type="predicted"/>
<organism evidence="1 2">
    <name type="scientific">Aspergillus brasiliensis</name>
    <dbReference type="NCBI Taxonomy" id="319629"/>
    <lineage>
        <taxon>Eukaryota</taxon>
        <taxon>Fungi</taxon>
        <taxon>Dikarya</taxon>
        <taxon>Ascomycota</taxon>
        <taxon>Pezizomycotina</taxon>
        <taxon>Eurotiomycetes</taxon>
        <taxon>Eurotiomycetidae</taxon>
        <taxon>Eurotiales</taxon>
        <taxon>Aspergillaceae</taxon>
        <taxon>Aspergillus</taxon>
        <taxon>Aspergillus subgen. Circumdati</taxon>
    </lineage>
</organism>
<evidence type="ECO:0000313" key="2">
    <source>
        <dbReference type="Proteomes" id="UP001143548"/>
    </source>
</evidence>
<dbReference type="EMBL" id="BROQ01000171">
    <property type="protein sequence ID" value="GKZ26926.1"/>
    <property type="molecule type" value="Genomic_DNA"/>
</dbReference>
<protein>
    <submittedName>
        <fullName evidence="1">Uncharacterized protein</fullName>
    </submittedName>
</protein>
<name>A0A9W5Z2K1_9EURO</name>
<sequence length="242" mass="28527">MFGRSDRRRERDHEVVGDFQGAQFYRLRQVRCPYSDIRKRLWDPVARYIQVGLKLRFCVQREVYLKAKHDMLYEQLNLDPSTDKSSTWVTEMQTYKEKLQALPETIWSLERDTHRCMIAIPDGPLKRMLCAHVKRKDWYLSQWLREECARSGGCCARDCGCCERPRNDERPQHRGHCTSMCLCCEEARGCTIKVDDYDNDAMLVDVFIMGFDNVADIYLEQWINAYVCGFDREGLGLLDLLK</sequence>
<accession>A0A9W5Z2K1</accession>
<gene>
    <name evidence="1" type="ORF">AbraCBS73388_003440</name>
</gene>
<comment type="caution">
    <text evidence="1">The sequence shown here is derived from an EMBL/GenBank/DDBJ whole genome shotgun (WGS) entry which is preliminary data.</text>
</comment>
<dbReference type="AlphaFoldDB" id="A0A9W5Z2K1"/>
<reference evidence="1" key="1">
    <citation type="submission" date="2022-07" db="EMBL/GenBank/DDBJ databases">
        <title>Taxonomy of Aspergillus series Nigri: significant species reduction supported by multi-species coalescent approaches.</title>
        <authorList>
            <person name="Bian C."/>
            <person name="Kusuya Y."/>
            <person name="Sklenar F."/>
            <person name="D'hooge E."/>
            <person name="Yaguchi T."/>
            <person name="Takahashi H."/>
            <person name="Hubka V."/>
        </authorList>
    </citation>
    <scope>NUCLEOTIDE SEQUENCE</scope>
    <source>
        <strain evidence="1">CBS 733.88</strain>
    </source>
</reference>
<dbReference type="Proteomes" id="UP001143548">
    <property type="component" value="Unassembled WGS sequence"/>
</dbReference>